<dbReference type="AlphaFoldDB" id="A0A974A2R5"/>
<comment type="caution">
    <text evidence="1">The sequence shown here is derived from an EMBL/GenBank/DDBJ whole genome shotgun (WGS) entry which is preliminary data.</text>
</comment>
<proteinExistence type="predicted"/>
<accession>A0A974A2R5</accession>
<protein>
    <recommendedName>
        <fullName evidence="2">DUF2158 domain-containing protein</fullName>
    </recommendedName>
</protein>
<dbReference type="RefSeq" id="WP_166205719.1">
    <property type="nucleotide sequence ID" value="NZ_CP088285.1"/>
</dbReference>
<evidence type="ECO:0008006" key="2">
    <source>
        <dbReference type="Google" id="ProtNLM"/>
    </source>
</evidence>
<reference evidence="1" key="1">
    <citation type="submission" date="2020-06" db="EMBL/GenBank/DDBJ databases">
        <title>Whole Genome Sequence of Bradyrhizobium sp. Strain 1S1.</title>
        <authorList>
            <person name="Bromfield E.S.P."/>
            <person name="Cloutier S."/>
        </authorList>
    </citation>
    <scope>NUCLEOTIDE SEQUENCE [LARGE SCALE GENOMIC DNA]</scope>
    <source>
        <strain evidence="1">1S1</strain>
    </source>
</reference>
<name>A0A974A2R5_9BRAD</name>
<organism evidence="1">
    <name type="scientific">Bradyrhizobium septentrionale</name>
    <dbReference type="NCBI Taxonomy" id="1404411"/>
    <lineage>
        <taxon>Bacteria</taxon>
        <taxon>Pseudomonadati</taxon>
        <taxon>Pseudomonadota</taxon>
        <taxon>Alphaproteobacteria</taxon>
        <taxon>Hyphomicrobiales</taxon>
        <taxon>Nitrobacteraceae</taxon>
        <taxon>Bradyrhizobium</taxon>
    </lineage>
</organism>
<sequence length="88" mass="9717">MTHQATGDDVVETIIESGTNTSKRVEADPRTVPEHDFNVGDVVTTKGDDVPVTIEHIEGHIAAVVWFNMNQDICRSNLLIATIEHFNC</sequence>
<gene>
    <name evidence="1" type="ORF">HAP48_026235</name>
</gene>
<dbReference type="EMBL" id="JAAOLE020000001">
    <property type="protein sequence ID" value="NVI46395.1"/>
    <property type="molecule type" value="Genomic_DNA"/>
</dbReference>
<evidence type="ECO:0000313" key="1">
    <source>
        <dbReference type="EMBL" id="NVI46395.1"/>
    </source>
</evidence>